<dbReference type="PROSITE" id="PS50893">
    <property type="entry name" value="ABC_TRANSPORTER_2"/>
    <property type="match status" value="1"/>
</dbReference>
<organism evidence="6 7">
    <name type="scientific">Propylenella binzhouense</name>
    <dbReference type="NCBI Taxonomy" id="2555902"/>
    <lineage>
        <taxon>Bacteria</taxon>
        <taxon>Pseudomonadati</taxon>
        <taxon>Pseudomonadota</taxon>
        <taxon>Alphaproteobacteria</taxon>
        <taxon>Hyphomicrobiales</taxon>
        <taxon>Propylenellaceae</taxon>
        <taxon>Propylenella</taxon>
    </lineage>
</organism>
<proteinExistence type="inferred from homology"/>
<dbReference type="InterPro" id="IPR027417">
    <property type="entry name" value="P-loop_NTPase"/>
</dbReference>
<dbReference type="PANTHER" id="PTHR42788">
    <property type="entry name" value="TAURINE IMPORT ATP-BINDING PROTEIN-RELATED"/>
    <property type="match status" value="1"/>
</dbReference>
<reference evidence="6" key="1">
    <citation type="submission" date="2019-03" db="EMBL/GenBank/DDBJ databases">
        <title>Afifella sp. nov., isolated from activated sludge.</title>
        <authorList>
            <person name="Li Q."/>
            <person name="Liu Y."/>
        </authorList>
    </citation>
    <scope>NUCLEOTIDE SEQUENCE</scope>
    <source>
        <strain evidence="6">L72</strain>
    </source>
</reference>
<dbReference type="InterPro" id="IPR003439">
    <property type="entry name" value="ABC_transporter-like_ATP-bd"/>
</dbReference>
<keyword evidence="3" id="KW-0547">Nucleotide-binding</keyword>
<protein>
    <submittedName>
        <fullName evidence="6">ABC transporter ATP-binding protein</fullName>
    </submittedName>
</protein>
<keyword evidence="2" id="KW-0813">Transport</keyword>
<name>A0A964T4N1_9HYPH</name>
<dbReference type="AlphaFoldDB" id="A0A964T4N1"/>
<keyword evidence="4 6" id="KW-0067">ATP-binding</keyword>
<accession>A0A964T4N1</accession>
<dbReference type="OrthoDB" id="9807242at2"/>
<dbReference type="EMBL" id="SPKJ01000034">
    <property type="protein sequence ID" value="MYZ48315.1"/>
    <property type="molecule type" value="Genomic_DNA"/>
</dbReference>
<dbReference type="PANTHER" id="PTHR42788:SF13">
    <property type="entry name" value="ALIPHATIC SULFONATES IMPORT ATP-BINDING PROTEIN SSUB"/>
    <property type="match status" value="1"/>
</dbReference>
<dbReference type="SUPFAM" id="SSF52540">
    <property type="entry name" value="P-loop containing nucleoside triphosphate hydrolases"/>
    <property type="match status" value="1"/>
</dbReference>
<evidence type="ECO:0000313" key="6">
    <source>
        <dbReference type="EMBL" id="MYZ48315.1"/>
    </source>
</evidence>
<comment type="caution">
    <text evidence="6">The sequence shown here is derived from an EMBL/GenBank/DDBJ whole genome shotgun (WGS) entry which is preliminary data.</text>
</comment>
<feature type="domain" description="ABC transporter" evidence="5">
    <location>
        <begin position="4"/>
        <end position="239"/>
    </location>
</feature>
<dbReference type="GO" id="GO:0016887">
    <property type="term" value="F:ATP hydrolysis activity"/>
    <property type="evidence" value="ECO:0007669"/>
    <property type="project" value="InterPro"/>
</dbReference>
<dbReference type="Gene3D" id="3.40.50.300">
    <property type="entry name" value="P-loop containing nucleotide triphosphate hydrolases"/>
    <property type="match status" value="1"/>
</dbReference>
<evidence type="ECO:0000313" key="7">
    <source>
        <dbReference type="Proteomes" id="UP000773614"/>
    </source>
</evidence>
<dbReference type="InterPro" id="IPR050166">
    <property type="entry name" value="ABC_transporter_ATP-bind"/>
</dbReference>
<evidence type="ECO:0000256" key="4">
    <source>
        <dbReference type="ARBA" id="ARBA00022840"/>
    </source>
</evidence>
<evidence type="ECO:0000256" key="3">
    <source>
        <dbReference type="ARBA" id="ARBA00022741"/>
    </source>
</evidence>
<sequence length="253" mass="28158">MARLTLSRIDKSFVVANLRREQRFHIFQNFSIDIADRQFVSVVGPSGCGKSTLLNLVAGIEACTAGSIAVDGEPVRGPGLDRGIVFQQFALFPWLTARDNIEFGLRSKGLGAAERRRISDEHLALVGLGDFADYFPNRLSGGMKQRVGIGRALAIDPKVLLMDEPFGALDALTRETMQNTLAEIWERRHKTVLFITHDIREAVFLSDRVVVLNGRPARAVLDVAIDLPRPRDRHGEAFGKYEDLLQDAVREVH</sequence>
<dbReference type="Proteomes" id="UP000773614">
    <property type="component" value="Unassembled WGS sequence"/>
</dbReference>
<evidence type="ECO:0000259" key="5">
    <source>
        <dbReference type="PROSITE" id="PS50893"/>
    </source>
</evidence>
<gene>
    <name evidence="6" type="ORF">E4O86_11395</name>
</gene>
<dbReference type="CDD" id="cd03293">
    <property type="entry name" value="ABC_NrtD_SsuB_transporters"/>
    <property type="match status" value="1"/>
</dbReference>
<evidence type="ECO:0000256" key="2">
    <source>
        <dbReference type="ARBA" id="ARBA00022448"/>
    </source>
</evidence>
<dbReference type="RefSeq" id="WP_161140666.1">
    <property type="nucleotide sequence ID" value="NZ_SPKJ01000034.1"/>
</dbReference>
<dbReference type="Pfam" id="PF00005">
    <property type="entry name" value="ABC_tran"/>
    <property type="match status" value="1"/>
</dbReference>
<dbReference type="GO" id="GO:0005524">
    <property type="term" value="F:ATP binding"/>
    <property type="evidence" value="ECO:0007669"/>
    <property type="project" value="UniProtKB-KW"/>
</dbReference>
<comment type="similarity">
    <text evidence="1">Belongs to the ABC transporter superfamily.</text>
</comment>
<dbReference type="PROSITE" id="PS00211">
    <property type="entry name" value="ABC_TRANSPORTER_1"/>
    <property type="match status" value="1"/>
</dbReference>
<evidence type="ECO:0000256" key="1">
    <source>
        <dbReference type="ARBA" id="ARBA00005417"/>
    </source>
</evidence>
<dbReference type="SMART" id="SM00382">
    <property type="entry name" value="AAA"/>
    <property type="match status" value="1"/>
</dbReference>
<dbReference type="InterPro" id="IPR017871">
    <property type="entry name" value="ABC_transporter-like_CS"/>
</dbReference>
<keyword evidence="7" id="KW-1185">Reference proteome</keyword>
<dbReference type="InterPro" id="IPR003593">
    <property type="entry name" value="AAA+_ATPase"/>
</dbReference>